<gene>
    <name evidence="5" type="ORF">CHC_T00003175001</name>
</gene>
<evidence type="ECO:0000259" key="4">
    <source>
        <dbReference type="PROSITE" id="PS51462"/>
    </source>
</evidence>
<dbReference type="InterPro" id="IPR016181">
    <property type="entry name" value="Acyl_CoA_acyltransferase"/>
</dbReference>
<name>R7QAR0_CHOCR</name>
<dbReference type="Gene3D" id="3.90.79.10">
    <property type="entry name" value="Nucleoside Triphosphate Pyrophosphohydrolase"/>
    <property type="match status" value="1"/>
</dbReference>
<dbReference type="PANTHER" id="PTHR13947">
    <property type="entry name" value="GNAT FAMILY N-ACETYLTRANSFERASE"/>
    <property type="match status" value="1"/>
</dbReference>
<dbReference type="PANTHER" id="PTHR13947:SF37">
    <property type="entry name" value="LD18367P"/>
    <property type="match status" value="1"/>
</dbReference>
<keyword evidence="6" id="KW-1185">Reference proteome</keyword>
<dbReference type="InterPro" id="IPR050769">
    <property type="entry name" value="NAT_camello-type"/>
</dbReference>
<dbReference type="Pfam" id="PF00583">
    <property type="entry name" value="Acetyltransf_1"/>
    <property type="match status" value="1"/>
</dbReference>
<dbReference type="KEGG" id="ccp:CHC_T00003175001"/>
<evidence type="ECO:0000313" key="5">
    <source>
        <dbReference type="EMBL" id="CDF34540.1"/>
    </source>
</evidence>
<dbReference type="InterPro" id="IPR000182">
    <property type="entry name" value="GNAT_dom"/>
</dbReference>
<dbReference type="EMBL" id="HG001696">
    <property type="protein sequence ID" value="CDF34540.1"/>
    <property type="molecule type" value="Genomic_DNA"/>
</dbReference>
<dbReference type="PROSITE" id="PS00893">
    <property type="entry name" value="NUDIX_BOX"/>
    <property type="match status" value="1"/>
</dbReference>
<dbReference type="SUPFAM" id="SSF55729">
    <property type="entry name" value="Acyl-CoA N-acyltransferases (Nat)"/>
    <property type="match status" value="1"/>
</dbReference>
<keyword evidence="1" id="KW-0808">Transferase</keyword>
<protein>
    <recommendedName>
        <fullName evidence="7">N-acetyltransferase domain-containing protein</fullName>
    </recommendedName>
</protein>
<evidence type="ECO:0008006" key="7">
    <source>
        <dbReference type="Google" id="ProtNLM"/>
    </source>
</evidence>
<dbReference type="STRING" id="2769.R7QAR0"/>
<dbReference type="GO" id="GO:0016787">
    <property type="term" value="F:hydrolase activity"/>
    <property type="evidence" value="ECO:0007669"/>
    <property type="project" value="UniProtKB-KW"/>
</dbReference>
<dbReference type="RefSeq" id="XP_005714359.1">
    <property type="nucleotide sequence ID" value="XM_005714302.1"/>
</dbReference>
<evidence type="ECO:0000256" key="2">
    <source>
        <dbReference type="ARBA" id="ARBA00022801"/>
    </source>
</evidence>
<dbReference type="Gene3D" id="3.40.630.30">
    <property type="match status" value="1"/>
</dbReference>
<dbReference type="Pfam" id="PF00293">
    <property type="entry name" value="NUDIX"/>
    <property type="match status" value="1"/>
</dbReference>
<accession>R7QAR0</accession>
<dbReference type="GeneID" id="17322073"/>
<feature type="domain" description="N-acetyltransferase" evidence="3">
    <location>
        <begin position="92"/>
        <end position="248"/>
    </location>
</feature>
<proteinExistence type="predicted"/>
<dbReference type="GO" id="GO:0008080">
    <property type="term" value="F:N-acetyltransferase activity"/>
    <property type="evidence" value="ECO:0007669"/>
    <property type="project" value="InterPro"/>
</dbReference>
<sequence>MKGRTNWMASPAFIPSGSIWRISKPFALPFSEAREASGSVQTIRSGRARAQAKLSRGADPEHVPLQVATESKTDSTIRPRTENYFSIPYDELVIRNWQPRDRQACIELIGAVLAEYGLEWDPTTADKDVVEVEKAYHYGEFWVIEDVQSSQIVGTGAFYEVPQRGVGAIEIRKMYLSPKVRGRGLGSFLLAALEERARQREYSMAYIETASVLGEACALYKARSYVPSDGLETERCDLVLEKELLPLPPSSASQPVEAVDSTRGWTVSSCSRKQAMDHGILYRAVVVLVESHGRIFVHKRSLQKSTFPGRISIFITGCIDWMESPWQAAKREVLEEIGLSSLDFSEPFNAFTANGKDGLGQRILFHPFIARGEFEEEDTICNPAEVEFGKFMSRDEIVKDRIGGSLWDEFRSHGF</sequence>
<dbReference type="OrthoDB" id="2528at2759"/>
<reference evidence="6" key="1">
    <citation type="journal article" date="2013" name="Proc. Natl. Acad. Sci. U.S.A.">
        <title>Genome structure and metabolic features in the red seaweed Chondrus crispus shed light on evolution of the Archaeplastida.</title>
        <authorList>
            <person name="Collen J."/>
            <person name="Porcel B."/>
            <person name="Carre W."/>
            <person name="Ball S.G."/>
            <person name="Chaparro C."/>
            <person name="Tonon T."/>
            <person name="Barbeyron T."/>
            <person name="Michel G."/>
            <person name="Noel B."/>
            <person name="Valentin K."/>
            <person name="Elias M."/>
            <person name="Artiguenave F."/>
            <person name="Arun A."/>
            <person name="Aury J.M."/>
            <person name="Barbosa-Neto J.F."/>
            <person name="Bothwell J.H."/>
            <person name="Bouget F.Y."/>
            <person name="Brillet L."/>
            <person name="Cabello-Hurtado F."/>
            <person name="Capella-Gutierrez S."/>
            <person name="Charrier B."/>
            <person name="Cladiere L."/>
            <person name="Cock J.M."/>
            <person name="Coelho S.M."/>
            <person name="Colleoni C."/>
            <person name="Czjzek M."/>
            <person name="Da Silva C."/>
            <person name="Delage L."/>
            <person name="Denoeud F."/>
            <person name="Deschamps P."/>
            <person name="Dittami S.M."/>
            <person name="Gabaldon T."/>
            <person name="Gachon C.M."/>
            <person name="Groisillier A."/>
            <person name="Herve C."/>
            <person name="Jabbari K."/>
            <person name="Katinka M."/>
            <person name="Kloareg B."/>
            <person name="Kowalczyk N."/>
            <person name="Labadie K."/>
            <person name="Leblanc C."/>
            <person name="Lopez P.J."/>
            <person name="McLachlan D.H."/>
            <person name="Meslet-Cladiere L."/>
            <person name="Moustafa A."/>
            <person name="Nehr Z."/>
            <person name="Nyvall Collen P."/>
            <person name="Panaud O."/>
            <person name="Partensky F."/>
            <person name="Poulain J."/>
            <person name="Rensing S.A."/>
            <person name="Rousvoal S."/>
            <person name="Samson G."/>
            <person name="Symeonidi A."/>
            <person name="Weissenbach J."/>
            <person name="Zambounis A."/>
            <person name="Wincker P."/>
            <person name="Boyen C."/>
        </authorList>
    </citation>
    <scope>NUCLEOTIDE SEQUENCE [LARGE SCALE GENOMIC DNA]</scope>
    <source>
        <strain evidence="6">cv. Stackhouse</strain>
    </source>
</reference>
<dbReference type="InterPro" id="IPR020084">
    <property type="entry name" value="NUDIX_hydrolase_CS"/>
</dbReference>
<dbReference type="Gramene" id="CDF34540">
    <property type="protein sequence ID" value="CDF34540"/>
    <property type="gene ID" value="CHC_T00003175001"/>
</dbReference>
<evidence type="ECO:0000259" key="3">
    <source>
        <dbReference type="PROSITE" id="PS51186"/>
    </source>
</evidence>
<dbReference type="SUPFAM" id="SSF55811">
    <property type="entry name" value="Nudix"/>
    <property type="match status" value="1"/>
</dbReference>
<keyword evidence="2" id="KW-0378">Hydrolase</keyword>
<dbReference type="InterPro" id="IPR000086">
    <property type="entry name" value="NUDIX_hydrolase_dom"/>
</dbReference>
<dbReference type="CDD" id="cd04301">
    <property type="entry name" value="NAT_SF"/>
    <property type="match status" value="1"/>
</dbReference>
<organism evidence="5 6">
    <name type="scientific">Chondrus crispus</name>
    <name type="common">Carrageen Irish moss</name>
    <name type="synonym">Polymorpha crispa</name>
    <dbReference type="NCBI Taxonomy" id="2769"/>
    <lineage>
        <taxon>Eukaryota</taxon>
        <taxon>Rhodophyta</taxon>
        <taxon>Florideophyceae</taxon>
        <taxon>Rhodymeniophycidae</taxon>
        <taxon>Gigartinales</taxon>
        <taxon>Gigartinaceae</taxon>
        <taxon>Chondrus</taxon>
    </lineage>
</organism>
<evidence type="ECO:0000256" key="1">
    <source>
        <dbReference type="ARBA" id="ARBA00022679"/>
    </source>
</evidence>
<feature type="domain" description="Nudix hydrolase" evidence="4">
    <location>
        <begin position="280"/>
        <end position="415"/>
    </location>
</feature>
<dbReference type="AlphaFoldDB" id="R7QAR0"/>
<evidence type="ECO:0000313" key="6">
    <source>
        <dbReference type="Proteomes" id="UP000012073"/>
    </source>
</evidence>
<dbReference type="InterPro" id="IPR015797">
    <property type="entry name" value="NUDIX_hydrolase-like_dom_sf"/>
</dbReference>
<dbReference type="Proteomes" id="UP000012073">
    <property type="component" value="Unassembled WGS sequence"/>
</dbReference>
<dbReference type="PROSITE" id="PS51462">
    <property type="entry name" value="NUDIX"/>
    <property type="match status" value="1"/>
</dbReference>
<dbReference type="PROSITE" id="PS51186">
    <property type="entry name" value="GNAT"/>
    <property type="match status" value="1"/>
</dbReference>